<comment type="similarity">
    <text evidence="1 4">Belongs to the Nudix hydrolase family. NudJ subfamily.</text>
</comment>
<name>A0A650GCM7_9GAMM</name>
<evidence type="ECO:0000259" key="5">
    <source>
        <dbReference type="PROSITE" id="PS51462"/>
    </source>
</evidence>
<feature type="domain" description="Nudix hydrolase" evidence="5">
    <location>
        <begin position="129"/>
        <end position="257"/>
    </location>
</feature>
<dbReference type="GO" id="GO:0035438">
    <property type="term" value="F:cyclic-di-GMP binding"/>
    <property type="evidence" value="ECO:0007669"/>
    <property type="project" value="InterPro"/>
</dbReference>
<evidence type="ECO:0000256" key="4">
    <source>
        <dbReference type="RuleBase" id="RU364043"/>
    </source>
</evidence>
<dbReference type="Gene3D" id="2.40.10.220">
    <property type="entry name" value="predicted glycosyltransferase like domains"/>
    <property type="match status" value="1"/>
</dbReference>
<dbReference type="Pfam" id="PF00293">
    <property type="entry name" value="NUDIX"/>
    <property type="match status" value="1"/>
</dbReference>
<dbReference type="Gene3D" id="3.90.79.10">
    <property type="entry name" value="Nucleoside Triphosphate Pyrophosphohydrolase"/>
    <property type="match status" value="1"/>
</dbReference>
<gene>
    <name evidence="4" type="primary">nudJ</name>
    <name evidence="6" type="ORF">BLE401_18795</name>
</gene>
<evidence type="ECO:0000313" key="7">
    <source>
        <dbReference type="Proteomes" id="UP000234271"/>
    </source>
</evidence>
<keyword evidence="4" id="KW-0460">Magnesium</keyword>
<proteinExistence type="inferred from homology"/>
<dbReference type="Proteomes" id="UP000234271">
    <property type="component" value="Chromosome"/>
</dbReference>
<dbReference type="SUPFAM" id="SSF141371">
    <property type="entry name" value="PilZ domain-like"/>
    <property type="match status" value="1"/>
</dbReference>
<organism evidence="6 7">
    <name type="scientific">Beggiatoa leptomitoformis</name>
    <dbReference type="NCBI Taxonomy" id="288004"/>
    <lineage>
        <taxon>Bacteria</taxon>
        <taxon>Pseudomonadati</taxon>
        <taxon>Pseudomonadota</taxon>
        <taxon>Gammaproteobacteria</taxon>
        <taxon>Thiotrichales</taxon>
        <taxon>Thiotrichaceae</taxon>
        <taxon>Beggiatoa</taxon>
    </lineage>
</organism>
<accession>A0A650GCM7</accession>
<evidence type="ECO:0000313" key="6">
    <source>
        <dbReference type="EMBL" id="QGX04145.1"/>
    </source>
</evidence>
<sequence>MERKAMSMEHRKYLRHSAAIPITVSLIDESLTNLQFLSNVSSGGLAFKSENPWEDGKTVTISFPLPYDFSSDLLKVYGRVVWCRYIESDQYDIGVEFLQSAETAVDTVFLVEKLYAQLEQQEEEQTFWLPHITVAAVIETEGRFLLVEEDVNGMAVFNQPAGHLDKSESITNAVIRETLEETAWHFTPTEIIGIYQYTNPLNDTTYLRIVFCGKHHDYSPDLPLDKEIIRTVWMTREEIIEQPLRSPMVLRAIDDYLNGVRYPLNIITML</sequence>
<reference evidence="7" key="1">
    <citation type="submission" date="2016-12" db="EMBL/GenBank/DDBJ databases">
        <title>Complete Genome Sequence of Beggiatoa leptomitiformis D-401.</title>
        <authorList>
            <person name="Fomenkov A."/>
            <person name="Vincze T."/>
            <person name="Grabovich M."/>
            <person name="Anton B.P."/>
            <person name="Dubinina G."/>
            <person name="Orlova M."/>
            <person name="Belousova E."/>
            <person name="Roberts R.J."/>
        </authorList>
    </citation>
    <scope>NUCLEOTIDE SEQUENCE [LARGE SCALE GENOMIC DNA]</scope>
    <source>
        <strain evidence="7">D-401</strain>
    </source>
</reference>
<dbReference type="Pfam" id="PF07238">
    <property type="entry name" value="PilZ"/>
    <property type="match status" value="1"/>
</dbReference>
<evidence type="ECO:0000256" key="1">
    <source>
        <dbReference type="ARBA" id="ARBA00007608"/>
    </source>
</evidence>
<evidence type="ECO:0000256" key="2">
    <source>
        <dbReference type="ARBA" id="ARBA00011245"/>
    </source>
</evidence>
<dbReference type="InterPro" id="IPR015797">
    <property type="entry name" value="NUDIX_hydrolase-like_dom_sf"/>
</dbReference>
<dbReference type="InterPro" id="IPR000086">
    <property type="entry name" value="NUDIX_hydrolase_dom"/>
</dbReference>
<dbReference type="PANTHER" id="PTHR43222:SF11">
    <property type="entry name" value="PHOSPHATASE NUDJ"/>
    <property type="match status" value="1"/>
</dbReference>
<dbReference type="SUPFAM" id="SSF55811">
    <property type="entry name" value="Nudix"/>
    <property type="match status" value="1"/>
</dbReference>
<protein>
    <recommendedName>
        <fullName evidence="3 4">Phosphatase NudJ</fullName>
        <ecNumber evidence="4">3.6.1.-</ecNumber>
    </recommendedName>
</protein>
<dbReference type="PROSITE" id="PS51462">
    <property type="entry name" value="NUDIX"/>
    <property type="match status" value="1"/>
</dbReference>
<dbReference type="EC" id="3.6.1.-" evidence="4"/>
<dbReference type="AlphaFoldDB" id="A0A650GCM7"/>
<dbReference type="InterPro" id="IPR033713">
    <property type="entry name" value="NudJ"/>
</dbReference>
<dbReference type="GO" id="GO:0017110">
    <property type="term" value="F:nucleoside diphosphate phosphatase activity"/>
    <property type="evidence" value="ECO:0007669"/>
    <property type="project" value="InterPro"/>
</dbReference>
<dbReference type="PANTHER" id="PTHR43222">
    <property type="entry name" value="NUDIX HYDROLASE 23"/>
    <property type="match status" value="1"/>
</dbReference>
<dbReference type="GO" id="GO:0017111">
    <property type="term" value="F:ribonucleoside triphosphate phosphatase activity"/>
    <property type="evidence" value="ECO:0007669"/>
    <property type="project" value="InterPro"/>
</dbReference>
<dbReference type="EMBL" id="CP018889">
    <property type="protein sequence ID" value="QGX04145.1"/>
    <property type="molecule type" value="Genomic_DNA"/>
</dbReference>
<comment type="subunit">
    <text evidence="2 4">Monomer.</text>
</comment>
<dbReference type="GO" id="GO:0004787">
    <property type="term" value="F:thiamine diphosphate phosphatase activity"/>
    <property type="evidence" value="ECO:0007669"/>
    <property type="project" value="InterPro"/>
</dbReference>
<comment type="cofactor">
    <cofactor evidence="4">
        <name>Mg(2+)</name>
        <dbReference type="ChEBI" id="CHEBI:18420"/>
    </cofactor>
</comment>
<evidence type="ECO:0000256" key="3">
    <source>
        <dbReference type="ARBA" id="ARBA00015552"/>
    </source>
</evidence>
<dbReference type="InterPro" id="IPR009875">
    <property type="entry name" value="PilZ_domain"/>
</dbReference>
<keyword evidence="7" id="KW-1185">Reference proteome</keyword>
<keyword evidence="4" id="KW-0378">Hydrolase</keyword>
<dbReference type="CDD" id="cd03675">
    <property type="entry name" value="NUDIX_Hydrolase"/>
    <property type="match status" value="1"/>
</dbReference>